<organism evidence="1 2">
    <name type="scientific">Flavobacterium album</name>
    <dbReference type="NCBI Taxonomy" id="2175091"/>
    <lineage>
        <taxon>Bacteria</taxon>
        <taxon>Pseudomonadati</taxon>
        <taxon>Bacteroidota</taxon>
        <taxon>Flavobacteriia</taxon>
        <taxon>Flavobacteriales</taxon>
        <taxon>Flavobacteriaceae</taxon>
        <taxon>Flavobacterium</taxon>
    </lineage>
</organism>
<reference evidence="1 2" key="1">
    <citation type="submission" date="2018-04" db="EMBL/GenBank/DDBJ databases">
        <title>Genome sequencing of Flavobacterium sp. HYN0059.</title>
        <authorList>
            <person name="Yi H."/>
            <person name="Baek C."/>
        </authorList>
    </citation>
    <scope>NUCLEOTIDE SEQUENCE [LARGE SCALE GENOMIC DNA]</scope>
    <source>
        <strain evidence="1 2">HYN0059</strain>
    </source>
</reference>
<keyword evidence="2" id="KW-1185">Reference proteome</keyword>
<dbReference type="AlphaFoldDB" id="A0A2S1QZZ4"/>
<dbReference type="KEGG" id="falb:HYN59_13130"/>
<sequence length="61" mass="7243">MENNIKRGRKECHHKDFKPVPARLTVIENEAQPQVEVISIHRNYYKQVKYPAIIFAAWSIH</sequence>
<dbReference type="EMBL" id="CP029186">
    <property type="protein sequence ID" value="AWH85992.1"/>
    <property type="molecule type" value="Genomic_DNA"/>
</dbReference>
<evidence type="ECO:0000313" key="1">
    <source>
        <dbReference type="EMBL" id="AWH85992.1"/>
    </source>
</evidence>
<protein>
    <submittedName>
        <fullName evidence="1">Uncharacterized protein</fullName>
    </submittedName>
</protein>
<evidence type="ECO:0000313" key="2">
    <source>
        <dbReference type="Proteomes" id="UP000244929"/>
    </source>
</evidence>
<proteinExistence type="predicted"/>
<gene>
    <name evidence="1" type="ORF">HYN59_13130</name>
</gene>
<dbReference type="Proteomes" id="UP000244929">
    <property type="component" value="Chromosome"/>
</dbReference>
<name>A0A2S1QZZ4_9FLAO</name>
<accession>A0A2S1QZZ4</accession>